<evidence type="ECO:0000313" key="2">
    <source>
        <dbReference type="WBParaSite" id="PS1159_v2.g3509.t1"/>
    </source>
</evidence>
<protein>
    <submittedName>
        <fullName evidence="2">Vacuolar protein sorting-associated protein 52 homolog</fullName>
    </submittedName>
</protein>
<reference evidence="2" key="1">
    <citation type="submission" date="2022-11" db="UniProtKB">
        <authorList>
            <consortium name="WormBaseParasite"/>
        </authorList>
    </citation>
    <scope>IDENTIFICATION</scope>
</reference>
<proteinExistence type="predicted"/>
<accession>A0AC35GC76</accession>
<sequence>ALLNGQQAEIEGLLNRLAVALKTKKEKLVFQINNYDIILTVLDEKLQGETKERTSFWELQQTKINAYVEEVLYPHFHSLIQFVNECEPLIDQNHSQLLKRHTGKVMQLVRSFGADWKRAIEAINHEILQSFTNFKNGTAILQNAFTQFIQYYQRFNKVLSHEAFNECTVKQELINVHHIMMELKKYKPVY</sequence>
<evidence type="ECO:0000313" key="1">
    <source>
        <dbReference type="Proteomes" id="UP000887580"/>
    </source>
</evidence>
<name>A0AC35GC76_9BILA</name>
<dbReference type="WBParaSite" id="PS1159_v2.g3509.t1">
    <property type="protein sequence ID" value="PS1159_v2.g3509.t1"/>
    <property type="gene ID" value="PS1159_v2.g3509"/>
</dbReference>
<dbReference type="Proteomes" id="UP000887580">
    <property type="component" value="Unplaced"/>
</dbReference>
<organism evidence="1 2">
    <name type="scientific">Panagrolaimus sp. PS1159</name>
    <dbReference type="NCBI Taxonomy" id="55785"/>
    <lineage>
        <taxon>Eukaryota</taxon>
        <taxon>Metazoa</taxon>
        <taxon>Ecdysozoa</taxon>
        <taxon>Nematoda</taxon>
        <taxon>Chromadorea</taxon>
        <taxon>Rhabditida</taxon>
        <taxon>Tylenchina</taxon>
        <taxon>Panagrolaimomorpha</taxon>
        <taxon>Panagrolaimoidea</taxon>
        <taxon>Panagrolaimidae</taxon>
        <taxon>Panagrolaimus</taxon>
    </lineage>
</organism>